<dbReference type="InterPro" id="IPR036691">
    <property type="entry name" value="Endo/exonu/phosph_ase_sf"/>
</dbReference>
<dbReference type="Gene3D" id="3.60.10.10">
    <property type="entry name" value="Endonuclease/exonuclease/phosphatase"/>
    <property type="match status" value="1"/>
</dbReference>
<dbReference type="PANTHER" id="PTHR42834">
    <property type="entry name" value="ENDONUCLEASE/EXONUCLEASE/PHOSPHATASE FAMILY PROTEIN (AFU_ORTHOLOGUE AFUA_3G09210)"/>
    <property type="match status" value="1"/>
</dbReference>
<proteinExistence type="predicted"/>
<protein>
    <recommendedName>
        <fullName evidence="1">Endonuclease/exonuclease/phosphatase domain-containing protein</fullName>
    </recommendedName>
</protein>
<feature type="domain" description="Endonuclease/exonuclease/phosphatase" evidence="1">
    <location>
        <begin position="35"/>
        <end position="337"/>
    </location>
</feature>
<name>A0A370QIQ2_9FLAO</name>
<evidence type="ECO:0000259" key="1">
    <source>
        <dbReference type="Pfam" id="PF19580"/>
    </source>
</evidence>
<organism evidence="2 3">
    <name type="scientific">Marinirhabdus gelatinilytica</name>
    <dbReference type="NCBI Taxonomy" id="1703343"/>
    <lineage>
        <taxon>Bacteria</taxon>
        <taxon>Pseudomonadati</taxon>
        <taxon>Bacteroidota</taxon>
        <taxon>Flavobacteriia</taxon>
        <taxon>Flavobacteriales</taxon>
        <taxon>Flavobacteriaceae</taxon>
    </lineage>
</organism>
<dbReference type="Pfam" id="PF19580">
    <property type="entry name" value="Exo_endo_phos_3"/>
    <property type="match status" value="1"/>
</dbReference>
<gene>
    <name evidence="2" type="ORF">C8D94_101106</name>
</gene>
<dbReference type="Proteomes" id="UP000255317">
    <property type="component" value="Unassembled WGS sequence"/>
</dbReference>
<accession>A0A370QIQ2</accession>
<dbReference type="GO" id="GO:0003824">
    <property type="term" value="F:catalytic activity"/>
    <property type="evidence" value="ECO:0007669"/>
    <property type="project" value="InterPro"/>
</dbReference>
<evidence type="ECO:0000313" key="2">
    <source>
        <dbReference type="EMBL" id="RDK88237.1"/>
    </source>
</evidence>
<dbReference type="PANTHER" id="PTHR42834:SF1">
    <property type="entry name" value="ENDONUCLEASE_EXONUCLEASE_PHOSPHATASE FAMILY PROTEIN (AFU_ORTHOLOGUE AFUA_3G09210)"/>
    <property type="match status" value="1"/>
</dbReference>
<sequence>MVPKPKVQKLLLDYFVIYKALTPVFMDTSTERHYTFAFYNLENLFDTVDDPHTLDDDFTETSDRKWNEKRFRKKIKKLGSVIQQIGYEEIGFPPVLVGVAEVENNYVLEQLVHSKFLKQKEYGIVHFESPDERGIDTALLYRKKYCTVLNAKAHPVYLETETGERDYTRDILCAKLELEGHPFYVLVNHWPSRRAGVKETAPKRMVVAKKNIAIVKNITAENPDARIVLMGDFNDDPESESVQHLVANGFYNPMELLLTHESGSLSHKGAWNLFDQLLVSHNFMKPYKNPFAFEEASIFNKRHLTEYEGRRKGNPFRTFLGRRYAGGFSDHFPIFVRFSMNG</sequence>
<dbReference type="SUPFAM" id="SSF56219">
    <property type="entry name" value="DNase I-like"/>
    <property type="match status" value="1"/>
</dbReference>
<comment type="caution">
    <text evidence="2">The sequence shown here is derived from an EMBL/GenBank/DDBJ whole genome shotgun (WGS) entry which is preliminary data.</text>
</comment>
<reference evidence="2 3" key="1">
    <citation type="submission" date="2018-07" db="EMBL/GenBank/DDBJ databases">
        <title>Genomic Encyclopedia of Type Strains, Phase IV (KMG-IV): sequencing the most valuable type-strain genomes for metagenomic binning, comparative biology and taxonomic classification.</title>
        <authorList>
            <person name="Goeker M."/>
        </authorList>
    </citation>
    <scope>NUCLEOTIDE SEQUENCE [LARGE SCALE GENOMIC DNA]</scope>
    <source>
        <strain evidence="2 3">DSM 101478</strain>
    </source>
</reference>
<dbReference type="AlphaFoldDB" id="A0A370QIQ2"/>
<keyword evidence="3" id="KW-1185">Reference proteome</keyword>
<dbReference type="InterPro" id="IPR005135">
    <property type="entry name" value="Endo/exonuclease/phosphatase"/>
</dbReference>
<evidence type="ECO:0000313" key="3">
    <source>
        <dbReference type="Proteomes" id="UP000255317"/>
    </source>
</evidence>
<dbReference type="EMBL" id="QRAO01000001">
    <property type="protein sequence ID" value="RDK88237.1"/>
    <property type="molecule type" value="Genomic_DNA"/>
</dbReference>